<keyword evidence="2" id="KW-0378">Hydrolase</keyword>
<evidence type="ECO:0000313" key="2">
    <source>
        <dbReference type="EMBL" id="PIV01603.1"/>
    </source>
</evidence>
<keyword evidence="2" id="KW-0255">Endonuclease</keyword>
<organism evidence="2 3">
    <name type="scientific">Candidatus Shapirobacteria bacterium CG03_land_8_20_14_0_80_40_19</name>
    <dbReference type="NCBI Taxonomy" id="1974880"/>
    <lineage>
        <taxon>Bacteria</taxon>
        <taxon>Candidatus Shapironibacteriota</taxon>
    </lineage>
</organism>
<dbReference type="SUPFAM" id="SSF55608">
    <property type="entry name" value="Homing endonucleases"/>
    <property type="match status" value="1"/>
</dbReference>
<proteinExistence type="predicted"/>
<dbReference type="InterPro" id="IPR027434">
    <property type="entry name" value="Homing_endonucl"/>
</dbReference>
<accession>A0A2M7BET4</accession>
<dbReference type="Proteomes" id="UP000230399">
    <property type="component" value="Unassembled WGS sequence"/>
</dbReference>
<dbReference type="Gene3D" id="3.10.28.10">
    <property type="entry name" value="Homing endonucleases"/>
    <property type="match status" value="1"/>
</dbReference>
<comment type="caution">
    <text evidence="2">The sequence shown here is derived from an EMBL/GenBank/DDBJ whole genome shotgun (WGS) entry which is preliminary data.</text>
</comment>
<dbReference type="PANTHER" id="PTHR36181:SF2">
    <property type="entry name" value="INTRON-ENCODED ENDONUCLEASE AI3-RELATED"/>
    <property type="match status" value="1"/>
</dbReference>
<dbReference type="PANTHER" id="PTHR36181">
    <property type="entry name" value="INTRON-ENCODED ENDONUCLEASE AI3-RELATED"/>
    <property type="match status" value="1"/>
</dbReference>
<evidence type="ECO:0000259" key="1">
    <source>
        <dbReference type="Pfam" id="PF00961"/>
    </source>
</evidence>
<dbReference type="EMBL" id="PEVD01000020">
    <property type="protein sequence ID" value="PIV01603.1"/>
    <property type="molecule type" value="Genomic_DNA"/>
</dbReference>
<sequence length="171" mass="19548">MTSADNQQERLKMIGWIVGIADGEGCFTVSINRNPTTKLGCQVLPEFVVTQGEKSLKALEKIQKFFKCGRIFVNRRYDNHKENIYRFCVRSIGDLRTKIIPFFKENKLQTAKRKDLTYFSQIVEIMFEGKHLSKKGITRVGRIIEKMNTKKTPSFLKSSETTCQSPADSAG</sequence>
<protein>
    <submittedName>
        <fullName evidence="2">Endonuclease</fullName>
    </submittedName>
</protein>
<dbReference type="InterPro" id="IPR004860">
    <property type="entry name" value="LAGLIDADG_dom"/>
</dbReference>
<evidence type="ECO:0000313" key="3">
    <source>
        <dbReference type="Proteomes" id="UP000230399"/>
    </source>
</evidence>
<dbReference type="InterPro" id="IPR051289">
    <property type="entry name" value="LAGLIDADG_Endonuclease"/>
</dbReference>
<feature type="domain" description="Homing endonuclease LAGLIDADG" evidence="1">
    <location>
        <begin position="17"/>
        <end position="123"/>
    </location>
</feature>
<reference evidence="3" key="1">
    <citation type="submission" date="2017-09" db="EMBL/GenBank/DDBJ databases">
        <title>Depth-based differentiation of microbial function through sediment-hosted aquifers and enrichment of novel symbionts in the deep terrestrial subsurface.</title>
        <authorList>
            <person name="Probst A.J."/>
            <person name="Ladd B."/>
            <person name="Jarett J.K."/>
            <person name="Geller-Mcgrath D.E."/>
            <person name="Sieber C.M.K."/>
            <person name="Emerson J.B."/>
            <person name="Anantharaman K."/>
            <person name="Thomas B.C."/>
            <person name="Malmstrom R."/>
            <person name="Stieglmeier M."/>
            <person name="Klingl A."/>
            <person name="Woyke T."/>
            <person name="Ryan C.M."/>
            <person name="Banfield J.F."/>
        </authorList>
    </citation>
    <scope>NUCLEOTIDE SEQUENCE [LARGE SCALE GENOMIC DNA]</scope>
</reference>
<keyword evidence="2" id="KW-0540">Nuclease</keyword>
<name>A0A2M7BET4_9BACT</name>
<dbReference type="AlphaFoldDB" id="A0A2M7BET4"/>
<dbReference type="Pfam" id="PF00961">
    <property type="entry name" value="LAGLIDADG_1"/>
    <property type="match status" value="1"/>
</dbReference>
<dbReference type="GO" id="GO:0004519">
    <property type="term" value="F:endonuclease activity"/>
    <property type="evidence" value="ECO:0007669"/>
    <property type="project" value="UniProtKB-KW"/>
</dbReference>
<gene>
    <name evidence="2" type="ORF">COS55_01535</name>
</gene>